<evidence type="ECO:0000313" key="1">
    <source>
        <dbReference type="EMBL" id="EEF28391.1"/>
    </source>
</evidence>
<dbReference type="EMBL" id="EQ974663">
    <property type="protein sequence ID" value="EEF28391.1"/>
    <property type="molecule type" value="Genomic_DNA"/>
</dbReference>
<keyword evidence="2" id="KW-1185">Reference proteome</keyword>
<dbReference type="AlphaFoldDB" id="B9T6X6"/>
<proteinExistence type="predicted"/>
<dbReference type="InParanoid" id="B9T6X6"/>
<organism evidence="1 2">
    <name type="scientific">Ricinus communis</name>
    <name type="common">Castor bean</name>
    <dbReference type="NCBI Taxonomy" id="3988"/>
    <lineage>
        <taxon>Eukaryota</taxon>
        <taxon>Viridiplantae</taxon>
        <taxon>Streptophyta</taxon>
        <taxon>Embryophyta</taxon>
        <taxon>Tracheophyta</taxon>
        <taxon>Spermatophyta</taxon>
        <taxon>Magnoliopsida</taxon>
        <taxon>eudicotyledons</taxon>
        <taxon>Gunneridae</taxon>
        <taxon>Pentapetalae</taxon>
        <taxon>rosids</taxon>
        <taxon>fabids</taxon>
        <taxon>Malpighiales</taxon>
        <taxon>Euphorbiaceae</taxon>
        <taxon>Acalyphoideae</taxon>
        <taxon>Acalypheae</taxon>
        <taxon>Ricinus</taxon>
    </lineage>
</organism>
<accession>B9T6X6</accession>
<gene>
    <name evidence="1" type="ORF">RCOM_0274410</name>
</gene>
<reference evidence="2" key="1">
    <citation type="journal article" date="2010" name="Nat. Biotechnol.">
        <title>Draft genome sequence of the oilseed species Ricinus communis.</title>
        <authorList>
            <person name="Chan A.P."/>
            <person name="Crabtree J."/>
            <person name="Zhao Q."/>
            <person name="Lorenzi H."/>
            <person name="Orvis J."/>
            <person name="Puiu D."/>
            <person name="Melake-Berhan A."/>
            <person name="Jones K.M."/>
            <person name="Redman J."/>
            <person name="Chen G."/>
            <person name="Cahoon E.B."/>
            <person name="Gedil M."/>
            <person name="Stanke M."/>
            <person name="Haas B.J."/>
            <person name="Wortman J.R."/>
            <person name="Fraser-Liggett C.M."/>
            <person name="Ravel J."/>
            <person name="Rabinowicz P.D."/>
        </authorList>
    </citation>
    <scope>NUCLEOTIDE SEQUENCE [LARGE SCALE GENOMIC DNA]</scope>
    <source>
        <strain evidence="2">cv. Hale</strain>
    </source>
</reference>
<sequence length="69" mass="8205">MQVLFTHRDGQIAGADNTKGFCFFFFWEERKRREEKRAASKLAEFLYGGKGWESGWWGVFGCRFWKGKM</sequence>
<protein>
    <submittedName>
        <fullName evidence="1">Uncharacterized protein</fullName>
    </submittedName>
</protein>
<evidence type="ECO:0000313" key="2">
    <source>
        <dbReference type="Proteomes" id="UP000008311"/>
    </source>
</evidence>
<dbReference type="Proteomes" id="UP000008311">
    <property type="component" value="Unassembled WGS sequence"/>
</dbReference>
<name>B9T6X6_RICCO</name>